<reference evidence="1 2" key="1">
    <citation type="journal article" date="2017" name="Curr. Biol.">
        <title>The Evolution of Venom by Co-option of Single-Copy Genes.</title>
        <authorList>
            <person name="Martinson E.O."/>
            <person name="Mrinalini"/>
            <person name="Kelkar Y.D."/>
            <person name="Chang C.H."/>
            <person name="Werren J.H."/>
        </authorList>
    </citation>
    <scope>NUCLEOTIDE SEQUENCE [LARGE SCALE GENOMIC DNA]</scope>
    <source>
        <strain evidence="1 2">Alberta</strain>
        <tissue evidence="1">Whole body</tissue>
    </source>
</reference>
<evidence type="ECO:0000313" key="1">
    <source>
        <dbReference type="EMBL" id="OXU18102.1"/>
    </source>
</evidence>
<dbReference type="EMBL" id="NNAY01004286">
    <property type="protein sequence ID" value="OXU18102.1"/>
    <property type="molecule type" value="Genomic_DNA"/>
</dbReference>
<protein>
    <submittedName>
        <fullName evidence="1">Uncharacterized protein</fullName>
    </submittedName>
</protein>
<keyword evidence="2" id="KW-1185">Reference proteome</keyword>
<proteinExistence type="predicted"/>
<sequence>MQFLDIGSLDIDVEEKKNLPCNNFDEKQNQIRILHSRKTSEISGMFKAPPGVNPFHVGATKIKKFSSGGSKLVFIWPQKASSRRRMPNVLIPIFRLFLEGFIILDRLHLWPGEFMPSDLPAILPTPLPPIKCNVIEPRWFDSST</sequence>
<evidence type="ECO:0000313" key="2">
    <source>
        <dbReference type="Proteomes" id="UP000215335"/>
    </source>
</evidence>
<name>A0A232EIF0_9HYME</name>
<dbReference type="Proteomes" id="UP000215335">
    <property type="component" value="Unassembled WGS sequence"/>
</dbReference>
<dbReference type="AlphaFoldDB" id="A0A232EIF0"/>
<comment type="caution">
    <text evidence="1">The sequence shown here is derived from an EMBL/GenBank/DDBJ whole genome shotgun (WGS) entry which is preliminary data.</text>
</comment>
<dbReference type="STRING" id="543379.A0A232EIF0"/>
<dbReference type="OrthoDB" id="7694005at2759"/>
<gene>
    <name evidence="1" type="ORF">TSAR_007936</name>
</gene>
<organism evidence="1 2">
    <name type="scientific">Trichomalopsis sarcophagae</name>
    <dbReference type="NCBI Taxonomy" id="543379"/>
    <lineage>
        <taxon>Eukaryota</taxon>
        <taxon>Metazoa</taxon>
        <taxon>Ecdysozoa</taxon>
        <taxon>Arthropoda</taxon>
        <taxon>Hexapoda</taxon>
        <taxon>Insecta</taxon>
        <taxon>Pterygota</taxon>
        <taxon>Neoptera</taxon>
        <taxon>Endopterygota</taxon>
        <taxon>Hymenoptera</taxon>
        <taxon>Apocrita</taxon>
        <taxon>Proctotrupomorpha</taxon>
        <taxon>Chalcidoidea</taxon>
        <taxon>Pteromalidae</taxon>
        <taxon>Pteromalinae</taxon>
        <taxon>Trichomalopsis</taxon>
    </lineage>
</organism>
<accession>A0A232EIF0</accession>